<feature type="non-terminal residue" evidence="2">
    <location>
        <position position="180"/>
    </location>
</feature>
<comment type="caution">
    <text evidence="2">The sequence shown here is derived from an EMBL/GenBank/DDBJ whole genome shotgun (WGS) entry which is preliminary data.</text>
</comment>
<sequence>HPDQIKSPRPSRHRDAPLTRSALKTKALTTECQTPTKNCRVMFSPVESRCIITSEPYTPATESTESWIRSLVRAGVSFKSHRNPVEPEPADRPIDDEEKELNSRLVEARLRSQELQKLSPQYLDEEHWKRRRSWRDNKRKIRHKETAHQRLPRLTEKELVRWIRGWTQRYEPSHTAEVPV</sequence>
<dbReference type="EMBL" id="MU863891">
    <property type="protein sequence ID" value="KAK4203126.1"/>
    <property type="molecule type" value="Genomic_DNA"/>
</dbReference>
<accession>A0AAN6XMM5</accession>
<reference evidence="2" key="2">
    <citation type="submission" date="2023-05" db="EMBL/GenBank/DDBJ databases">
        <authorList>
            <consortium name="Lawrence Berkeley National Laboratory"/>
            <person name="Steindorff A."/>
            <person name="Hensen N."/>
            <person name="Bonometti L."/>
            <person name="Westerberg I."/>
            <person name="Brannstrom I.O."/>
            <person name="Guillou S."/>
            <person name="Cros-Aarteil S."/>
            <person name="Calhoun S."/>
            <person name="Haridas S."/>
            <person name="Kuo A."/>
            <person name="Mondo S."/>
            <person name="Pangilinan J."/>
            <person name="Riley R."/>
            <person name="Labutti K."/>
            <person name="Andreopoulos B."/>
            <person name="Lipzen A."/>
            <person name="Chen C."/>
            <person name="Yanf M."/>
            <person name="Daum C."/>
            <person name="Ng V."/>
            <person name="Clum A."/>
            <person name="Ohm R."/>
            <person name="Martin F."/>
            <person name="Silar P."/>
            <person name="Natvig D."/>
            <person name="Lalanne C."/>
            <person name="Gautier V."/>
            <person name="Ament-Velasquez S.L."/>
            <person name="Kruys A."/>
            <person name="Hutchinson M.I."/>
            <person name="Powell A.J."/>
            <person name="Barry K."/>
            <person name="Miller A.N."/>
            <person name="Grigoriev I.V."/>
            <person name="Debuchy R."/>
            <person name="Gladieux P."/>
            <person name="Thoren M.H."/>
            <person name="Johannesson H."/>
        </authorList>
    </citation>
    <scope>NUCLEOTIDE SEQUENCE</scope>
    <source>
        <strain evidence="2">CBS 315.58</strain>
    </source>
</reference>
<name>A0AAN6XMM5_9PEZI</name>
<organism evidence="2 3">
    <name type="scientific">Triangularia verruculosa</name>
    <dbReference type="NCBI Taxonomy" id="2587418"/>
    <lineage>
        <taxon>Eukaryota</taxon>
        <taxon>Fungi</taxon>
        <taxon>Dikarya</taxon>
        <taxon>Ascomycota</taxon>
        <taxon>Pezizomycotina</taxon>
        <taxon>Sordariomycetes</taxon>
        <taxon>Sordariomycetidae</taxon>
        <taxon>Sordariales</taxon>
        <taxon>Podosporaceae</taxon>
        <taxon>Triangularia</taxon>
    </lineage>
</organism>
<gene>
    <name evidence="2" type="ORF">QBC40DRAFT_145641</name>
</gene>
<keyword evidence="3" id="KW-1185">Reference proteome</keyword>
<evidence type="ECO:0000313" key="2">
    <source>
        <dbReference type="EMBL" id="KAK4203126.1"/>
    </source>
</evidence>
<dbReference type="AlphaFoldDB" id="A0AAN6XMM5"/>
<proteinExistence type="predicted"/>
<dbReference type="Proteomes" id="UP001303160">
    <property type="component" value="Unassembled WGS sequence"/>
</dbReference>
<reference evidence="2" key="1">
    <citation type="journal article" date="2023" name="Mol. Phylogenet. Evol.">
        <title>Genome-scale phylogeny and comparative genomics of the fungal order Sordariales.</title>
        <authorList>
            <person name="Hensen N."/>
            <person name="Bonometti L."/>
            <person name="Westerberg I."/>
            <person name="Brannstrom I.O."/>
            <person name="Guillou S."/>
            <person name="Cros-Aarteil S."/>
            <person name="Calhoun S."/>
            <person name="Haridas S."/>
            <person name="Kuo A."/>
            <person name="Mondo S."/>
            <person name="Pangilinan J."/>
            <person name="Riley R."/>
            <person name="LaButti K."/>
            <person name="Andreopoulos B."/>
            <person name="Lipzen A."/>
            <person name="Chen C."/>
            <person name="Yan M."/>
            <person name="Daum C."/>
            <person name="Ng V."/>
            <person name="Clum A."/>
            <person name="Steindorff A."/>
            <person name="Ohm R.A."/>
            <person name="Martin F."/>
            <person name="Silar P."/>
            <person name="Natvig D.O."/>
            <person name="Lalanne C."/>
            <person name="Gautier V."/>
            <person name="Ament-Velasquez S.L."/>
            <person name="Kruys A."/>
            <person name="Hutchinson M.I."/>
            <person name="Powell A.J."/>
            <person name="Barry K."/>
            <person name="Miller A.N."/>
            <person name="Grigoriev I.V."/>
            <person name="Debuchy R."/>
            <person name="Gladieux P."/>
            <person name="Hiltunen Thoren M."/>
            <person name="Johannesson H."/>
        </authorList>
    </citation>
    <scope>NUCLEOTIDE SEQUENCE</scope>
    <source>
        <strain evidence="2">CBS 315.58</strain>
    </source>
</reference>
<feature type="region of interest" description="Disordered" evidence="1">
    <location>
        <begin position="1"/>
        <end position="21"/>
    </location>
</feature>
<protein>
    <submittedName>
        <fullName evidence="2">Uncharacterized protein</fullName>
    </submittedName>
</protein>
<evidence type="ECO:0000313" key="3">
    <source>
        <dbReference type="Proteomes" id="UP001303160"/>
    </source>
</evidence>
<feature type="non-terminal residue" evidence="2">
    <location>
        <position position="1"/>
    </location>
</feature>
<evidence type="ECO:0000256" key="1">
    <source>
        <dbReference type="SAM" id="MobiDB-lite"/>
    </source>
</evidence>